<dbReference type="AlphaFoldDB" id="G4CG85"/>
<sequence length="139" mass="15642">MANIDVKAKLEAAKQKAKQAVAKHKRSKDPAVIMPEPTGNPEVDSKADLDAVQQGFRDRIKNESNRFELATDSEYWFAACFQTREQKEAFLKAIDLLAHGDKYIDGRLLAEKLGITLPDADVPYRTEGKIDKDYAQFVD</sequence>
<comment type="caution">
    <text evidence="2">The sequence shown here is derived from an EMBL/GenBank/DDBJ whole genome shotgun (WGS) entry which is preliminary data.</text>
</comment>
<feature type="region of interest" description="Disordered" evidence="1">
    <location>
        <begin position="17"/>
        <end position="45"/>
    </location>
</feature>
<keyword evidence="3" id="KW-1185">Reference proteome</keyword>
<dbReference type="PATRIC" id="fig|1032488.3.peg.566"/>
<accession>G4CG85</accession>
<dbReference type="OrthoDB" id="8613575at2"/>
<name>G4CG85_9NEIS</name>
<dbReference type="Proteomes" id="UP000003019">
    <property type="component" value="Unassembled WGS sequence"/>
</dbReference>
<evidence type="ECO:0000256" key="1">
    <source>
        <dbReference type="SAM" id="MobiDB-lite"/>
    </source>
</evidence>
<proteinExistence type="predicted"/>
<organism evidence="2 3">
    <name type="scientific">Neisseria shayeganii 871</name>
    <dbReference type="NCBI Taxonomy" id="1032488"/>
    <lineage>
        <taxon>Bacteria</taxon>
        <taxon>Pseudomonadati</taxon>
        <taxon>Pseudomonadota</taxon>
        <taxon>Betaproteobacteria</taxon>
        <taxon>Neisseriales</taxon>
        <taxon>Neisseriaceae</taxon>
        <taxon>Neisseria</taxon>
    </lineage>
</organism>
<dbReference type="EMBL" id="AGAY01000022">
    <property type="protein sequence ID" value="EGY53133.1"/>
    <property type="molecule type" value="Genomic_DNA"/>
</dbReference>
<dbReference type="HOGENOM" id="CLU_1842991_0_0_4"/>
<feature type="compositionally biased region" description="Basic residues" evidence="1">
    <location>
        <begin position="17"/>
        <end position="27"/>
    </location>
</feature>
<protein>
    <submittedName>
        <fullName evidence="2">Uncharacterized protein</fullName>
    </submittedName>
</protein>
<gene>
    <name evidence="2" type="ORF">HMPREF9371_0624</name>
</gene>
<dbReference type="RefSeq" id="WP_009118318.1">
    <property type="nucleotide sequence ID" value="NZ_JH164926.1"/>
</dbReference>
<reference evidence="2 3" key="1">
    <citation type="submission" date="2011-05" db="EMBL/GenBank/DDBJ databases">
        <authorList>
            <person name="Muzny D."/>
            <person name="Qin X."/>
            <person name="Deng J."/>
            <person name="Jiang H."/>
            <person name="Liu Y."/>
            <person name="Qu J."/>
            <person name="Song X.-Z."/>
            <person name="Zhang L."/>
            <person name="Thornton R."/>
            <person name="Coyle M."/>
            <person name="Francisco L."/>
            <person name="Jackson L."/>
            <person name="Javaid M."/>
            <person name="Korchina V."/>
            <person name="Kovar C."/>
            <person name="Mata R."/>
            <person name="Mathew T."/>
            <person name="Ngo R."/>
            <person name="Nguyen L."/>
            <person name="Nguyen N."/>
            <person name="Okwuonu G."/>
            <person name="Ongeri F."/>
            <person name="Pham C."/>
            <person name="Simmons D."/>
            <person name="Wilczek-Boney K."/>
            <person name="Hale W."/>
            <person name="Jakkamsetti A."/>
            <person name="Pham P."/>
            <person name="Ruth R."/>
            <person name="San Lucas F."/>
            <person name="Warren J."/>
            <person name="Zhang J."/>
            <person name="Zhao Z."/>
            <person name="Zhou C."/>
            <person name="Zhu D."/>
            <person name="Lee S."/>
            <person name="Bess C."/>
            <person name="Blankenburg K."/>
            <person name="Forbes L."/>
            <person name="Fu Q."/>
            <person name="Gubbala S."/>
            <person name="Hirani K."/>
            <person name="Jayaseelan J.C."/>
            <person name="Lara F."/>
            <person name="Munidasa M."/>
            <person name="Palculict T."/>
            <person name="Patil S."/>
            <person name="Pu L.-L."/>
            <person name="Saada N."/>
            <person name="Tang L."/>
            <person name="Weissenberger G."/>
            <person name="Zhu Y."/>
            <person name="Hemphill L."/>
            <person name="Shang Y."/>
            <person name="Youmans B."/>
            <person name="Ayvaz T."/>
            <person name="Ross M."/>
            <person name="Santibanez J."/>
            <person name="Aqrawi P."/>
            <person name="Gross S."/>
            <person name="Joshi V."/>
            <person name="Fowler G."/>
            <person name="Nazareth L."/>
            <person name="Reid J."/>
            <person name="Worley K."/>
            <person name="Petrosino J."/>
            <person name="Highlander S."/>
            <person name="Gibbs R."/>
        </authorList>
    </citation>
    <scope>NUCLEOTIDE SEQUENCE [LARGE SCALE GENOMIC DNA]</scope>
    <source>
        <strain evidence="2 3">871</strain>
    </source>
</reference>
<evidence type="ECO:0000313" key="2">
    <source>
        <dbReference type="EMBL" id="EGY53133.1"/>
    </source>
</evidence>
<evidence type="ECO:0000313" key="3">
    <source>
        <dbReference type="Proteomes" id="UP000003019"/>
    </source>
</evidence>
<dbReference type="STRING" id="1032488.HMPREF9371_0624"/>